<dbReference type="Gene3D" id="3.20.90.10">
    <property type="entry name" value="Tubby Protein, Chain A"/>
    <property type="match status" value="2"/>
</dbReference>
<comment type="caution">
    <text evidence="5">The sequence shown here is derived from an EMBL/GenBank/DDBJ whole genome shotgun (WGS) entry which is preliminary data.</text>
</comment>
<evidence type="ECO:0000259" key="4">
    <source>
        <dbReference type="Pfam" id="PF01167"/>
    </source>
</evidence>
<dbReference type="PANTHER" id="PTHR16517">
    <property type="entry name" value="TUBBY-RELATED"/>
    <property type="match status" value="1"/>
</dbReference>
<feature type="region of interest" description="Disordered" evidence="3">
    <location>
        <begin position="32"/>
        <end position="52"/>
    </location>
</feature>
<evidence type="ECO:0000313" key="6">
    <source>
        <dbReference type="Proteomes" id="UP000585474"/>
    </source>
</evidence>
<feature type="domain" description="Tubby C-terminal" evidence="4">
    <location>
        <begin position="116"/>
        <end position="194"/>
    </location>
</feature>
<dbReference type="InterPro" id="IPR000007">
    <property type="entry name" value="Tubby_C"/>
</dbReference>
<dbReference type="InterPro" id="IPR025659">
    <property type="entry name" value="Tubby-like_C"/>
</dbReference>
<dbReference type="PANTHER" id="PTHR16517:SF50">
    <property type="entry name" value="TUBBY-LIKE F-BOX PROTEIN 7"/>
    <property type="match status" value="1"/>
</dbReference>
<keyword evidence="6" id="KW-1185">Reference proteome</keyword>
<name>A0A7J0G3S5_9ERIC</name>
<dbReference type="OrthoDB" id="8775810at2759"/>
<reference evidence="5 6" key="1">
    <citation type="submission" date="2019-07" db="EMBL/GenBank/DDBJ databases">
        <title>De Novo Assembly of kiwifruit Actinidia rufa.</title>
        <authorList>
            <person name="Sugita-Konishi S."/>
            <person name="Sato K."/>
            <person name="Mori E."/>
            <person name="Abe Y."/>
            <person name="Kisaki G."/>
            <person name="Hamano K."/>
            <person name="Suezawa K."/>
            <person name="Otani M."/>
            <person name="Fukuda T."/>
            <person name="Manabe T."/>
            <person name="Gomi K."/>
            <person name="Tabuchi M."/>
            <person name="Akimitsu K."/>
            <person name="Kataoka I."/>
        </authorList>
    </citation>
    <scope>NUCLEOTIDE SEQUENCE [LARGE SCALE GENOMIC DNA]</scope>
    <source>
        <strain evidence="6">cv. Fuchu</strain>
    </source>
</reference>
<comment type="similarity">
    <text evidence="1 2">Belongs to the TUB family.</text>
</comment>
<evidence type="ECO:0000313" key="5">
    <source>
        <dbReference type="EMBL" id="GFZ05430.1"/>
    </source>
</evidence>
<dbReference type="Proteomes" id="UP000585474">
    <property type="component" value="Unassembled WGS sequence"/>
</dbReference>
<dbReference type="PROSITE" id="PS01201">
    <property type="entry name" value="TUB_2"/>
    <property type="match status" value="1"/>
</dbReference>
<evidence type="ECO:0000256" key="2">
    <source>
        <dbReference type="RuleBase" id="RU361125"/>
    </source>
</evidence>
<sequence>MSLRRSFLSRRISNGSFAISRSFQELKTLESAQAESNPRDEVGEAELGVDGGGSWSTMFPELLGEIIRRVEASEDRWPIRQNVVACACLCKRWRELTKEIVRAPLQSGKITFPSCLKQPGPRDSPLQCLIRRNKKNSTFYLYLGLSPSFTDKGKFLLAARRCRHGAHTEYIISLDAGDLSQGSNAYVGKLSEEVKTQINEIPKNEDFHYLARRRLWRDCLPPPSHHPWPIGAPARPVEGHRAKRKPFKVKSILIGVESSLVRSVSKQISHSHSPRRRLTVGSAFPTRSGRVFDEIGASFRRASEKEAPIRGSQGEIRHHFARFLQLRSSRIDPIVSTQTHNRHSRVLRLSPTQPQSNTSSTIWPNRASIWSNRFGRVSGPVKRFSKTTFDSTTVLVSTSRVRIIKNSCHTPLHAPARATLVSASEIYSQPCAEKLKTTRGSTRPTHAPTRHVIGHVSSAMSACHVNSATLAVTSACHVSSMMAIIWSSYSEELKFESHARVLIYSKYLIRWHGRIQYLQLNSSSDFLGTNFTIYDSKPPHSGAKPSSSRGGRRFASKQISPQVPAGNFEVGQVSYKFNLLKSRGPRRMICSLKCPWSRETANKSPDYSNMKKPDSASSGYTVLRNKAPRWHENLQCWCLNFHGRVTVASVKNFQLVATMDQSQPGGKGDEETVLLQFGKVGDDIFTMDYRQPLSAFQAFAICVTSFGTKLACE</sequence>
<protein>
    <recommendedName>
        <fullName evidence="2">Tubby-like F-box protein</fullName>
    </recommendedName>
</protein>
<dbReference type="SUPFAM" id="SSF54518">
    <property type="entry name" value="Tubby C-terminal domain-like"/>
    <property type="match status" value="2"/>
</dbReference>
<evidence type="ECO:0000256" key="1">
    <source>
        <dbReference type="ARBA" id="ARBA00007129"/>
    </source>
</evidence>
<dbReference type="PROSITE" id="PS01200">
    <property type="entry name" value="TUB_1"/>
    <property type="match status" value="1"/>
</dbReference>
<accession>A0A7J0G3S5</accession>
<organism evidence="5 6">
    <name type="scientific">Actinidia rufa</name>
    <dbReference type="NCBI Taxonomy" id="165716"/>
    <lineage>
        <taxon>Eukaryota</taxon>
        <taxon>Viridiplantae</taxon>
        <taxon>Streptophyta</taxon>
        <taxon>Embryophyta</taxon>
        <taxon>Tracheophyta</taxon>
        <taxon>Spermatophyta</taxon>
        <taxon>Magnoliopsida</taxon>
        <taxon>eudicotyledons</taxon>
        <taxon>Gunneridae</taxon>
        <taxon>Pentapetalae</taxon>
        <taxon>asterids</taxon>
        <taxon>Ericales</taxon>
        <taxon>Actinidiaceae</taxon>
        <taxon>Actinidia</taxon>
    </lineage>
</organism>
<dbReference type="EMBL" id="BJWL01000017">
    <property type="protein sequence ID" value="GFZ05430.1"/>
    <property type="molecule type" value="Genomic_DNA"/>
</dbReference>
<feature type="domain" description="Tubby C-terminal" evidence="4">
    <location>
        <begin position="524"/>
        <end position="708"/>
    </location>
</feature>
<gene>
    <name evidence="5" type="ORF">Acr_17g0010020</name>
</gene>
<evidence type="ECO:0000256" key="3">
    <source>
        <dbReference type="SAM" id="MobiDB-lite"/>
    </source>
</evidence>
<proteinExistence type="inferred from homology"/>
<dbReference type="InterPro" id="IPR018066">
    <property type="entry name" value="Tubby_C_CS"/>
</dbReference>
<feature type="region of interest" description="Disordered" evidence="3">
    <location>
        <begin position="537"/>
        <end position="556"/>
    </location>
</feature>
<dbReference type="AlphaFoldDB" id="A0A7J0G3S5"/>
<dbReference type="Pfam" id="PF01167">
    <property type="entry name" value="Tub"/>
    <property type="match status" value="2"/>
</dbReference>